<dbReference type="Gene3D" id="3.20.20.30">
    <property type="entry name" value="Luciferase-like domain"/>
    <property type="match status" value="1"/>
</dbReference>
<dbReference type="Proteomes" id="UP001501183">
    <property type="component" value="Unassembled WGS sequence"/>
</dbReference>
<gene>
    <name evidence="2" type="ORF">GCM10023094_49770</name>
</gene>
<keyword evidence="3" id="KW-1185">Reference proteome</keyword>
<dbReference type="RefSeq" id="WP_345351968.1">
    <property type="nucleotide sequence ID" value="NZ_BAABFB010000075.1"/>
</dbReference>
<comment type="caution">
    <text evidence="2">The sequence shown here is derived from an EMBL/GenBank/DDBJ whole genome shotgun (WGS) entry which is preliminary data.</text>
</comment>
<dbReference type="InterPro" id="IPR011251">
    <property type="entry name" value="Luciferase-like_dom"/>
</dbReference>
<dbReference type="SUPFAM" id="SSF51679">
    <property type="entry name" value="Bacterial luciferase-like"/>
    <property type="match status" value="1"/>
</dbReference>
<organism evidence="2 3">
    <name type="scientific">Rhodococcus olei</name>
    <dbReference type="NCBI Taxonomy" id="2161675"/>
    <lineage>
        <taxon>Bacteria</taxon>
        <taxon>Bacillati</taxon>
        <taxon>Actinomycetota</taxon>
        <taxon>Actinomycetes</taxon>
        <taxon>Mycobacteriales</taxon>
        <taxon>Nocardiaceae</taxon>
        <taxon>Rhodococcus</taxon>
    </lineage>
</organism>
<evidence type="ECO:0000313" key="2">
    <source>
        <dbReference type="EMBL" id="GAA4488985.1"/>
    </source>
</evidence>
<dbReference type="PANTHER" id="PTHR43244">
    <property type="match status" value="1"/>
</dbReference>
<reference evidence="3" key="1">
    <citation type="journal article" date="2019" name="Int. J. Syst. Evol. Microbiol.">
        <title>The Global Catalogue of Microorganisms (GCM) 10K type strain sequencing project: providing services to taxonomists for standard genome sequencing and annotation.</title>
        <authorList>
            <consortium name="The Broad Institute Genomics Platform"/>
            <consortium name="The Broad Institute Genome Sequencing Center for Infectious Disease"/>
            <person name="Wu L."/>
            <person name="Ma J."/>
        </authorList>
    </citation>
    <scope>NUCLEOTIDE SEQUENCE [LARGE SCALE GENOMIC DNA]</scope>
    <source>
        <strain evidence="3">JCM 32206</strain>
    </source>
</reference>
<name>A0ABP8PKS6_9NOCA</name>
<dbReference type="PANTHER" id="PTHR43244:SF2">
    <property type="entry name" value="CONSERVED HYPOTHETICAL ALANINE AND PROLINE-RICH PROTEIN"/>
    <property type="match status" value="1"/>
</dbReference>
<protein>
    <submittedName>
        <fullName evidence="2">LLM class flavin-dependent oxidoreductase</fullName>
    </submittedName>
</protein>
<evidence type="ECO:0000259" key="1">
    <source>
        <dbReference type="Pfam" id="PF00296"/>
    </source>
</evidence>
<dbReference type="InterPro" id="IPR036661">
    <property type="entry name" value="Luciferase-like_sf"/>
</dbReference>
<dbReference type="Pfam" id="PF00296">
    <property type="entry name" value="Bac_luciferase"/>
    <property type="match status" value="1"/>
</dbReference>
<proteinExistence type="predicted"/>
<sequence>MRIVAVEAPRGGADWADRVRRFEDMGFHAVLVPDTLWTPSPFPALGAAAAVTTTLRLRTWVLAAPLRTPAALTREVAALQALSDDRFELGIGAGRPDAEDEARRLGARWGDAATRIAAMEESVTAVRGGVEPAPEIVVAGAGPRMLAAAGRVADRVALALGPATTDAELAVAAARAREICGPAMPFTLSLVGVGDRVPSWFARGGPTAEQLRGIGGFGLLDADPERAADTLRSYEDRFGVDEVTVPGELADAFAPVPARLAC</sequence>
<accession>A0ABP8PKS6</accession>
<dbReference type="InterPro" id="IPR050564">
    <property type="entry name" value="F420-G6PD/mer"/>
</dbReference>
<evidence type="ECO:0000313" key="3">
    <source>
        <dbReference type="Proteomes" id="UP001501183"/>
    </source>
</evidence>
<dbReference type="EMBL" id="BAABFB010000075">
    <property type="protein sequence ID" value="GAA4488985.1"/>
    <property type="molecule type" value="Genomic_DNA"/>
</dbReference>
<feature type="domain" description="Luciferase-like" evidence="1">
    <location>
        <begin position="14"/>
        <end position="203"/>
    </location>
</feature>